<evidence type="ECO:0000256" key="1">
    <source>
        <dbReference type="SAM" id="MobiDB-lite"/>
    </source>
</evidence>
<evidence type="ECO:0000313" key="3">
    <source>
        <dbReference type="Proteomes" id="UP000266906"/>
    </source>
</evidence>
<dbReference type="Proteomes" id="UP000266906">
    <property type="component" value="Unassembled WGS sequence"/>
</dbReference>
<gene>
    <name evidence="2" type="ORF">EDD38_3166</name>
</gene>
<feature type="compositionally biased region" description="Low complexity" evidence="1">
    <location>
        <begin position="231"/>
        <end position="247"/>
    </location>
</feature>
<keyword evidence="3" id="KW-1185">Reference proteome</keyword>
<reference evidence="2 3" key="1">
    <citation type="submission" date="2018-11" db="EMBL/GenBank/DDBJ databases">
        <title>Sequencing the genomes of 1000 actinobacteria strains.</title>
        <authorList>
            <person name="Klenk H.-P."/>
        </authorList>
    </citation>
    <scope>NUCLEOTIDE SEQUENCE [LARGE SCALE GENOMIC DNA]</scope>
    <source>
        <strain evidence="2 3">DSM 44781</strain>
    </source>
</reference>
<protein>
    <submittedName>
        <fullName evidence="2">Uncharacterized protein</fullName>
    </submittedName>
</protein>
<feature type="compositionally biased region" description="Low complexity" evidence="1">
    <location>
        <begin position="291"/>
        <end position="305"/>
    </location>
</feature>
<evidence type="ECO:0000313" key="2">
    <source>
        <dbReference type="EMBL" id="RPE34828.1"/>
    </source>
</evidence>
<organism evidence="2 3">
    <name type="scientific">Kitasatospora cineracea</name>
    <dbReference type="NCBI Taxonomy" id="88074"/>
    <lineage>
        <taxon>Bacteria</taxon>
        <taxon>Bacillati</taxon>
        <taxon>Actinomycetota</taxon>
        <taxon>Actinomycetes</taxon>
        <taxon>Kitasatosporales</taxon>
        <taxon>Streptomycetaceae</taxon>
        <taxon>Kitasatospora</taxon>
    </lineage>
</organism>
<feature type="compositionally biased region" description="Basic and acidic residues" evidence="1">
    <location>
        <begin position="262"/>
        <end position="272"/>
    </location>
</feature>
<sequence length="343" mass="34704">MSALAPGLSPADGGVVVAGRSARAVRRAGWLRPQVLFLGCGLVLLPWSALLALLPGGRPWAVLDLVESAALAAAAACLRQGRSPFWPAGLAGALLVTDAGCDLATAAGGSEWLVALLMAGCAELPLAAACWSAAVRPGAVRAGSASDGPVGAGGGPVQVAGRWRRFRAFRMFGAFRPCAVAPAPVGSPPTGFLRKGVSVQTIQLTARSTGIVSASPADRMYTGMSSRLRVTATGSGPDGGPTATATGRSVSALPAATAAGIRRPDHPARSNDRAPNAGSRPRTCPGRAHRAASAALRAAAASSRRNPGLRRPAAARPTCFRELRSRKLRQNTAGSPRRSAPGG</sequence>
<dbReference type="EMBL" id="RKQG01000001">
    <property type="protein sequence ID" value="RPE34828.1"/>
    <property type="molecule type" value="Genomic_DNA"/>
</dbReference>
<dbReference type="AlphaFoldDB" id="A0A3N4RN26"/>
<feature type="region of interest" description="Disordered" evidence="1">
    <location>
        <begin position="229"/>
        <end position="343"/>
    </location>
</feature>
<proteinExistence type="predicted"/>
<name>A0A3N4RN26_9ACTN</name>
<accession>A0A3N4RN26</accession>
<comment type="caution">
    <text evidence="2">The sequence shown here is derived from an EMBL/GenBank/DDBJ whole genome shotgun (WGS) entry which is preliminary data.</text>
</comment>